<dbReference type="EMBL" id="VSSQ01009967">
    <property type="protein sequence ID" value="MPM43082.1"/>
    <property type="molecule type" value="Genomic_DNA"/>
</dbReference>
<feature type="compositionally biased region" description="Basic and acidic residues" evidence="1">
    <location>
        <begin position="69"/>
        <end position="78"/>
    </location>
</feature>
<protein>
    <submittedName>
        <fullName evidence="2">Uncharacterized protein</fullName>
    </submittedName>
</protein>
<accession>A0A644ZQE6</accession>
<dbReference type="AlphaFoldDB" id="A0A644ZQE6"/>
<evidence type="ECO:0000256" key="1">
    <source>
        <dbReference type="SAM" id="MobiDB-lite"/>
    </source>
</evidence>
<name>A0A644ZQE6_9ZZZZ</name>
<proteinExistence type="predicted"/>
<organism evidence="2">
    <name type="scientific">bioreactor metagenome</name>
    <dbReference type="NCBI Taxonomy" id="1076179"/>
    <lineage>
        <taxon>unclassified sequences</taxon>
        <taxon>metagenomes</taxon>
        <taxon>ecological metagenomes</taxon>
    </lineage>
</organism>
<gene>
    <name evidence="2" type="ORF">SDC9_89755</name>
</gene>
<feature type="region of interest" description="Disordered" evidence="1">
    <location>
        <begin position="20"/>
        <end position="78"/>
    </location>
</feature>
<sequence>MQCLTPLGVKQLHVGQLQRREQTVAAHGQTADSHGNPQGLLDLGLHLQAEISDTRHNEAVQQAPGDRNQQPEREQQPQ</sequence>
<comment type="caution">
    <text evidence="2">The sequence shown here is derived from an EMBL/GenBank/DDBJ whole genome shotgun (WGS) entry which is preliminary data.</text>
</comment>
<reference evidence="2" key="1">
    <citation type="submission" date="2019-08" db="EMBL/GenBank/DDBJ databases">
        <authorList>
            <person name="Kucharzyk K."/>
            <person name="Murdoch R.W."/>
            <person name="Higgins S."/>
            <person name="Loffler F."/>
        </authorList>
    </citation>
    <scope>NUCLEOTIDE SEQUENCE</scope>
</reference>
<evidence type="ECO:0000313" key="2">
    <source>
        <dbReference type="EMBL" id="MPM43082.1"/>
    </source>
</evidence>